<keyword evidence="2" id="KW-1185">Reference proteome</keyword>
<protein>
    <submittedName>
        <fullName evidence="1">Uncharacterized protein</fullName>
    </submittedName>
</protein>
<gene>
    <name evidence="1" type="ORF">EOE18_17895</name>
</gene>
<evidence type="ECO:0000313" key="1">
    <source>
        <dbReference type="EMBL" id="RVU02180.1"/>
    </source>
</evidence>
<reference evidence="1 2" key="1">
    <citation type="submission" date="2019-01" db="EMBL/GenBank/DDBJ databases">
        <authorList>
            <person name="Chen W.-M."/>
        </authorList>
    </citation>
    <scope>NUCLEOTIDE SEQUENCE [LARGE SCALE GENOMIC DNA]</scope>
    <source>
        <strain evidence="1 2">FSY-9</strain>
    </source>
</reference>
<accession>A0A437MWZ4</accession>
<evidence type="ECO:0000313" key="2">
    <source>
        <dbReference type="Proteomes" id="UP000282837"/>
    </source>
</evidence>
<dbReference type="RefSeq" id="WP_127712064.1">
    <property type="nucleotide sequence ID" value="NZ_SACO01000027.1"/>
</dbReference>
<dbReference type="EMBL" id="SACO01000027">
    <property type="protein sequence ID" value="RVU02180.1"/>
    <property type="molecule type" value="Genomic_DNA"/>
</dbReference>
<proteinExistence type="predicted"/>
<dbReference type="Proteomes" id="UP000282837">
    <property type="component" value="Unassembled WGS sequence"/>
</dbReference>
<sequence>MATIAFPAERRLTLPDKWVDTHTFDNALCRCGDVLGPGVTSVIVEIPASCKLMIDVIVRLLSLCNQLSACTKRVRLHFGDEGTAIGYLNRMGFFDQLATAVEVHPGRPVFSGATIHRGSNKGLVEIERFNRSVPADRTLAPRLAETVKRGCSGRADRDAIESASFSIFSELIGNVYEHSGSAIDAYAAL</sequence>
<name>A0A437MWZ4_9SPHN</name>
<organism evidence="1 2">
    <name type="scientific">Novosphingobium umbonatum</name>
    <dbReference type="NCBI Taxonomy" id="1908524"/>
    <lineage>
        <taxon>Bacteria</taxon>
        <taxon>Pseudomonadati</taxon>
        <taxon>Pseudomonadota</taxon>
        <taxon>Alphaproteobacteria</taxon>
        <taxon>Sphingomonadales</taxon>
        <taxon>Sphingomonadaceae</taxon>
        <taxon>Novosphingobium</taxon>
    </lineage>
</organism>
<comment type="caution">
    <text evidence="1">The sequence shown here is derived from an EMBL/GenBank/DDBJ whole genome shotgun (WGS) entry which is preliminary data.</text>
</comment>
<dbReference type="AlphaFoldDB" id="A0A437MWZ4"/>
<dbReference type="OrthoDB" id="8456403at2"/>